<feature type="chain" id="PRO_5021237450" description="Secreted protein" evidence="1">
    <location>
        <begin position="20"/>
        <end position="100"/>
    </location>
</feature>
<proteinExistence type="predicted"/>
<comment type="caution">
    <text evidence="2">The sequence shown here is derived from an EMBL/GenBank/DDBJ whole genome shotgun (WGS) entry which is preliminary data.</text>
</comment>
<gene>
    <name evidence="2" type="ORF">AVEN_243414_1</name>
</gene>
<evidence type="ECO:0008006" key="4">
    <source>
        <dbReference type="Google" id="ProtNLM"/>
    </source>
</evidence>
<sequence length="100" mass="11116">MAVLPRLWFIVMFNGRVVSIRFTSTRQVSSYWTLVSLHLPATHFEASQKTPVHASQSSNRGSFPFSGRSYSIISTNSPQLSPSDWIVSLCNAYGFTLSNG</sequence>
<feature type="signal peptide" evidence="1">
    <location>
        <begin position="1"/>
        <end position="19"/>
    </location>
</feature>
<evidence type="ECO:0000256" key="1">
    <source>
        <dbReference type="SAM" id="SignalP"/>
    </source>
</evidence>
<name>A0A4Y2TGG9_ARAVE</name>
<keyword evidence="1" id="KW-0732">Signal</keyword>
<evidence type="ECO:0000313" key="2">
    <source>
        <dbReference type="EMBL" id="GBN99722.1"/>
    </source>
</evidence>
<organism evidence="2 3">
    <name type="scientific">Araneus ventricosus</name>
    <name type="common">Orbweaver spider</name>
    <name type="synonym">Epeira ventricosa</name>
    <dbReference type="NCBI Taxonomy" id="182803"/>
    <lineage>
        <taxon>Eukaryota</taxon>
        <taxon>Metazoa</taxon>
        <taxon>Ecdysozoa</taxon>
        <taxon>Arthropoda</taxon>
        <taxon>Chelicerata</taxon>
        <taxon>Arachnida</taxon>
        <taxon>Araneae</taxon>
        <taxon>Araneomorphae</taxon>
        <taxon>Entelegynae</taxon>
        <taxon>Araneoidea</taxon>
        <taxon>Araneidae</taxon>
        <taxon>Araneus</taxon>
    </lineage>
</organism>
<reference evidence="2 3" key="1">
    <citation type="journal article" date="2019" name="Sci. Rep.">
        <title>Orb-weaving spider Araneus ventricosus genome elucidates the spidroin gene catalogue.</title>
        <authorList>
            <person name="Kono N."/>
            <person name="Nakamura H."/>
            <person name="Ohtoshi R."/>
            <person name="Moran D.A.P."/>
            <person name="Shinohara A."/>
            <person name="Yoshida Y."/>
            <person name="Fujiwara M."/>
            <person name="Mori M."/>
            <person name="Tomita M."/>
            <person name="Arakawa K."/>
        </authorList>
    </citation>
    <scope>NUCLEOTIDE SEQUENCE [LARGE SCALE GENOMIC DNA]</scope>
</reference>
<protein>
    <recommendedName>
        <fullName evidence="4">Secreted protein</fullName>
    </recommendedName>
</protein>
<keyword evidence="3" id="KW-1185">Reference proteome</keyword>
<evidence type="ECO:0000313" key="3">
    <source>
        <dbReference type="Proteomes" id="UP000499080"/>
    </source>
</evidence>
<accession>A0A4Y2TGG9</accession>
<dbReference type="Proteomes" id="UP000499080">
    <property type="component" value="Unassembled WGS sequence"/>
</dbReference>
<dbReference type="AlphaFoldDB" id="A0A4Y2TGG9"/>
<dbReference type="EMBL" id="BGPR01028522">
    <property type="protein sequence ID" value="GBN99722.1"/>
    <property type="molecule type" value="Genomic_DNA"/>
</dbReference>